<keyword evidence="2" id="KW-1185">Reference proteome</keyword>
<protein>
    <submittedName>
        <fullName evidence="1">Uncharacterized protein</fullName>
    </submittedName>
</protein>
<dbReference type="RefSeq" id="XP_013434762.1">
    <property type="nucleotide sequence ID" value="XM_013579308.1"/>
</dbReference>
<dbReference type="EMBL" id="HG723525">
    <property type="protein sequence ID" value="CDJ66294.1"/>
    <property type="molecule type" value="Genomic_DNA"/>
</dbReference>
<reference evidence="1" key="1">
    <citation type="submission" date="2013-10" db="EMBL/GenBank/DDBJ databases">
        <title>Genomic analysis of the causative agents of coccidiosis in chickens.</title>
        <authorList>
            <person name="Reid A.J."/>
            <person name="Blake D."/>
            <person name="Billington K."/>
            <person name="Browne H."/>
            <person name="Dunn M."/>
            <person name="Hung S."/>
            <person name="Kawahara F."/>
            <person name="Miranda-Saavedra D."/>
            <person name="Mourier T."/>
            <person name="Nagra H."/>
            <person name="Otto T.D."/>
            <person name="Rawlings N."/>
            <person name="Sanchez A."/>
            <person name="Sanders M."/>
            <person name="Subramaniam C."/>
            <person name="Tay Y."/>
            <person name="Dear P."/>
            <person name="Doerig C."/>
            <person name="Gruber A."/>
            <person name="Parkinson J."/>
            <person name="Shirley M."/>
            <person name="Wan K.L."/>
            <person name="Berriman M."/>
            <person name="Tomley F."/>
            <person name="Pain A."/>
        </authorList>
    </citation>
    <scope>NUCLEOTIDE SEQUENCE [LARGE SCALE GENOMIC DNA]</scope>
    <source>
        <strain evidence="1">Houghton</strain>
    </source>
</reference>
<dbReference type="Proteomes" id="UP000030754">
    <property type="component" value="Unassembled WGS sequence"/>
</dbReference>
<organism evidence="1 2">
    <name type="scientific">Eimeria necatrix</name>
    <dbReference type="NCBI Taxonomy" id="51315"/>
    <lineage>
        <taxon>Eukaryota</taxon>
        <taxon>Sar</taxon>
        <taxon>Alveolata</taxon>
        <taxon>Apicomplexa</taxon>
        <taxon>Conoidasida</taxon>
        <taxon>Coccidia</taxon>
        <taxon>Eucoccidiorida</taxon>
        <taxon>Eimeriorina</taxon>
        <taxon>Eimeriidae</taxon>
        <taxon>Eimeria</taxon>
    </lineage>
</organism>
<evidence type="ECO:0000313" key="2">
    <source>
        <dbReference type="Proteomes" id="UP000030754"/>
    </source>
</evidence>
<evidence type="ECO:0000313" key="1">
    <source>
        <dbReference type="EMBL" id="CDJ66294.1"/>
    </source>
</evidence>
<proteinExistence type="predicted"/>
<dbReference type="VEuPathDB" id="ToxoDB:ENH_00018530"/>
<dbReference type="AlphaFoldDB" id="U6MV04"/>
<dbReference type="OrthoDB" id="345877at2759"/>
<gene>
    <name evidence="1" type="ORF">ENH_00018530</name>
</gene>
<reference evidence="1" key="2">
    <citation type="submission" date="2013-10" db="EMBL/GenBank/DDBJ databases">
        <authorList>
            <person name="Aslett M."/>
        </authorList>
    </citation>
    <scope>NUCLEOTIDE SEQUENCE [LARGE SCALE GENOMIC DNA]</scope>
    <source>
        <strain evidence="1">Houghton</strain>
    </source>
</reference>
<name>U6MV04_9EIME</name>
<accession>U6MV04</accession>
<sequence>MADFIEAWYSDLMATVAAGLGLVAEGSSGAENKLQANPVQTLLETMRRDLQYGLRYQELIDYVCNLSENEVETLMSQVRYWKVGVDRNISCQCTTRQLSDVLARTCHCRASHSFLAFVLSNIQVLIKSSLVFEDPLEELHTLLRCLKNKFGRVPPALQTQLVRALLARPEKGRELSATVSMPRGQLTDSSL</sequence>
<dbReference type="GeneID" id="25472026"/>